<dbReference type="EMBL" id="FODV01000017">
    <property type="protein sequence ID" value="SEP16159.1"/>
    <property type="molecule type" value="Genomic_DNA"/>
</dbReference>
<gene>
    <name evidence="7" type="ORF">SAMN04487948_11787</name>
</gene>
<evidence type="ECO:0000313" key="7">
    <source>
        <dbReference type="EMBL" id="SEP16159.1"/>
    </source>
</evidence>
<evidence type="ECO:0000256" key="4">
    <source>
        <dbReference type="ARBA" id="ARBA00022827"/>
    </source>
</evidence>
<dbReference type="GO" id="GO:0071949">
    <property type="term" value="F:FAD binding"/>
    <property type="evidence" value="ECO:0007669"/>
    <property type="project" value="InterPro"/>
</dbReference>
<evidence type="ECO:0000259" key="6">
    <source>
        <dbReference type="PROSITE" id="PS51387"/>
    </source>
</evidence>
<dbReference type="InterPro" id="IPR012951">
    <property type="entry name" value="BBE"/>
</dbReference>
<name>A0A1H8VLA2_9EURY</name>
<dbReference type="InterPro" id="IPR050416">
    <property type="entry name" value="FAD-linked_Oxidoreductase"/>
</dbReference>
<evidence type="ECO:0000313" key="8">
    <source>
        <dbReference type="Proteomes" id="UP000199126"/>
    </source>
</evidence>
<dbReference type="PROSITE" id="PS00862">
    <property type="entry name" value="OX2_COVAL_FAD"/>
    <property type="match status" value="1"/>
</dbReference>
<proteinExistence type="inferred from homology"/>
<dbReference type="PANTHER" id="PTHR42973">
    <property type="entry name" value="BINDING OXIDOREDUCTASE, PUTATIVE (AFU_ORTHOLOGUE AFUA_1G17690)-RELATED"/>
    <property type="match status" value="1"/>
</dbReference>
<keyword evidence="5" id="KW-0560">Oxidoreductase</keyword>
<dbReference type="RefSeq" id="WP_089827216.1">
    <property type="nucleotide sequence ID" value="NZ_FODV01000017.1"/>
</dbReference>
<dbReference type="GO" id="GO:0016491">
    <property type="term" value="F:oxidoreductase activity"/>
    <property type="evidence" value="ECO:0007669"/>
    <property type="project" value="UniProtKB-KW"/>
</dbReference>
<dbReference type="Gene3D" id="3.40.462.20">
    <property type="match status" value="1"/>
</dbReference>
<evidence type="ECO:0000256" key="2">
    <source>
        <dbReference type="ARBA" id="ARBA00005466"/>
    </source>
</evidence>
<protein>
    <submittedName>
        <fullName evidence="7">FAD/FMN-containing dehydrogenase</fullName>
    </submittedName>
</protein>
<organism evidence="7 8">
    <name type="scientific">Halogranum amylolyticum</name>
    <dbReference type="NCBI Taxonomy" id="660520"/>
    <lineage>
        <taxon>Archaea</taxon>
        <taxon>Methanobacteriati</taxon>
        <taxon>Methanobacteriota</taxon>
        <taxon>Stenosarchaea group</taxon>
        <taxon>Halobacteria</taxon>
        <taxon>Halobacteriales</taxon>
        <taxon>Haloferacaceae</taxon>
    </lineage>
</organism>
<dbReference type="Proteomes" id="UP000199126">
    <property type="component" value="Unassembled WGS sequence"/>
</dbReference>
<dbReference type="InterPro" id="IPR016169">
    <property type="entry name" value="FAD-bd_PCMH_sub2"/>
</dbReference>
<dbReference type="InterPro" id="IPR006093">
    <property type="entry name" value="Oxy_OxRdtase_FAD_BS"/>
</dbReference>
<dbReference type="SUPFAM" id="SSF55103">
    <property type="entry name" value="FAD-linked oxidases, C-terminal domain"/>
    <property type="match status" value="1"/>
</dbReference>
<dbReference type="Pfam" id="PF01565">
    <property type="entry name" value="FAD_binding_4"/>
    <property type="match status" value="1"/>
</dbReference>
<dbReference type="AlphaFoldDB" id="A0A1H8VLA2"/>
<keyword evidence="3" id="KW-0285">Flavoprotein</keyword>
<comment type="cofactor">
    <cofactor evidence="1">
        <name>FAD</name>
        <dbReference type="ChEBI" id="CHEBI:57692"/>
    </cofactor>
</comment>
<dbReference type="Gene3D" id="3.30.465.10">
    <property type="match status" value="1"/>
</dbReference>
<comment type="similarity">
    <text evidence="2">Belongs to the oxygen-dependent FAD-linked oxidoreductase family.</text>
</comment>
<dbReference type="InterPro" id="IPR016167">
    <property type="entry name" value="FAD-bd_PCMH_sub1"/>
</dbReference>
<dbReference type="InterPro" id="IPR036318">
    <property type="entry name" value="FAD-bd_PCMH-like_sf"/>
</dbReference>
<keyword evidence="4" id="KW-0274">FAD</keyword>
<dbReference type="SUPFAM" id="SSF56176">
    <property type="entry name" value="FAD-binding/transporter-associated domain-like"/>
    <property type="match status" value="1"/>
</dbReference>
<reference evidence="8" key="1">
    <citation type="submission" date="2016-10" db="EMBL/GenBank/DDBJ databases">
        <authorList>
            <person name="Varghese N."/>
            <person name="Submissions S."/>
        </authorList>
    </citation>
    <scope>NUCLEOTIDE SEQUENCE [LARGE SCALE GENOMIC DNA]</scope>
    <source>
        <strain evidence="8">CGMCC 1.10121</strain>
    </source>
</reference>
<evidence type="ECO:0000256" key="1">
    <source>
        <dbReference type="ARBA" id="ARBA00001974"/>
    </source>
</evidence>
<dbReference type="Pfam" id="PF08031">
    <property type="entry name" value="BBE"/>
    <property type="match status" value="1"/>
</dbReference>
<dbReference type="PANTHER" id="PTHR42973:SF39">
    <property type="entry name" value="FAD-BINDING PCMH-TYPE DOMAIN-CONTAINING PROTEIN"/>
    <property type="match status" value="1"/>
</dbReference>
<dbReference type="PROSITE" id="PS51387">
    <property type="entry name" value="FAD_PCMH"/>
    <property type="match status" value="1"/>
</dbReference>
<evidence type="ECO:0000256" key="3">
    <source>
        <dbReference type="ARBA" id="ARBA00022630"/>
    </source>
</evidence>
<dbReference type="Gene3D" id="3.30.43.10">
    <property type="entry name" value="Uridine Diphospho-n-acetylenolpyruvylglucosamine Reductase, domain 2"/>
    <property type="match status" value="1"/>
</dbReference>
<sequence length="465" mass="51640">MSTTQPLEETTIQTFSDQIHGEVLQPDDEGYDEARTIWNAMIDKEPAVIARCTGTADVMTAVDFARDLSLRLAVKGGGHNVAGTALCDDGLVIDLSPMDSVRVDPDTQTARVQAGATIGDLDHETQAFGLVTTGGIMSETGIAGLTLGGGLGYLAREYGLAHDNLRSIDVVTADGELVTASAEENPELFWGLRGGAGNFGVVTSFEFELHELGPEILNVRLMYPPDQIPDTLRFYDEFMREAPNEVGCYAAILEGSPEYGLPEELHGVTLLAFRGLYAGDVSEGKEAFRPLREFGDPITDMTQPIPYTDYQQQADDLYCAGHRNYWKSNFYDGISDGFIDTLMEYTESIPSPYSTVFFEWMGGEIAERAEDATAFPHRDKSFAFTVAPKWTDPERDDEHIRWAREFHQSLEPYAADGVYVNYLSGDESERVPEAYGERYERLHALKREWDPDNLFQTNQNIKPAD</sequence>
<dbReference type="InterPro" id="IPR016164">
    <property type="entry name" value="FAD-linked_Oxase-like_C"/>
</dbReference>
<evidence type="ECO:0000256" key="5">
    <source>
        <dbReference type="ARBA" id="ARBA00023002"/>
    </source>
</evidence>
<keyword evidence="8" id="KW-1185">Reference proteome</keyword>
<accession>A0A1H8VLA2</accession>
<dbReference type="InterPro" id="IPR006094">
    <property type="entry name" value="Oxid_FAD_bind_N"/>
</dbReference>
<feature type="domain" description="FAD-binding PCMH-type" evidence="6">
    <location>
        <begin position="41"/>
        <end position="212"/>
    </location>
</feature>
<dbReference type="InterPro" id="IPR016166">
    <property type="entry name" value="FAD-bd_PCMH"/>
</dbReference>